<evidence type="ECO:0000313" key="2">
    <source>
        <dbReference type="Proteomes" id="UP000614996"/>
    </source>
</evidence>
<sequence>MEKPPLTQILSPGEYRVEWDLPTQDGVSTVSLDGDIHLRADRQPIGYAYGPVPSVYSHENGTSWAGFPQVYKPGLIRGTLLNGLQVVLIDPTVEIWVDTRAVITARAALVGRADRFPEEPGIAVSQIEMQISGLDCIAGIPPLRSSGRKENSGATLDWSWEVRGEPASVSSWSDDVAQVEVRFLPGWRPSMDHYRFYVIFSPIVRVKLQRSISFNEAISDWVSPLRYIVALGTGRKEESTYLSIRVGPDRSDDLTFQVYGSSLGQMPYASDGNAILKVRRAFSISTHHLSLLELLRSWQELERLHHPLLETYGSLMFVAEQHPRSRYLLLIQALEGLDGFDTRADRQKNVAAHSGRRTAVLEALQRLAGALGSEEIKFIKKFLNKRPLSSLDDCLRRTIQGLPIDTASELGDTALVRSVMAERANGDYATCLRIVRNDLAHGNRGYDAFELHEAAEILDRVVRAHLAKALGCGDTVQSRILEKDH</sequence>
<dbReference type="AlphaFoldDB" id="A0A8J4AEJ9"/>
<proteinExistence type="predicted"/>
<keyword evidence="2" id="KW-1185">Reference proteome</keyword>
<comment type="caution">
    <text evidence="1">The sequence shown here is derived from an EMBL/GenBank/DDBJ whole genome shotgun (WGS) entry which is preliminary data.</text>
</comment>
<name>A0A8J4AEJ9_9ACTN</name>
<organism evidence="1 2">
    <name type="scientific">Actinocatenispora comari</name>
    <dbReference type="NCBI Taxonomy" id="2807577"/>
    <lineage>
        <taxon>Bacteria</taxon>
        <taxon>Bacillati</taxon>
        <taxon>Actinomycetota</taxon>
        <taxon>Actinomycetes</taxon>
        <taxon>Micromonosporales</taxon>
        <taxon>Micromonosporaceae</taxon>
        <taxon>Actinocatenispora</taxon>
    </lineage>
</organism>
<dbReference type="Proteomes" id="UP000614996">
    <property type="component" value="Unassembled WGS sequence"/>
</dbReference>
<evidence type="ECO:0000313" key="1">
    <source>
        <dbReference type="EMBL" id="GIL29909.1"/>
    </source>
</evidence>
<evidence type="ECO:0008006" key="3">
    <source>
        <dbReference type="Google" id="ProtNLM"/>
    </source>
</evidence>
<protein>
    <recommendedName>
        <fullName evidence="3">ApeA N-terminal domain-containing protein</fullName>
    </recommendedName>
</protein>
<dbReference type="EMBL" id="BOPO01000110">
    <property type="protein sequence ID" value="GIL29909.1"/>
    <property type="molecule type" value="Genomic_DNA"/>
</dbReference>
<reference evidence="2" key="1">
    <citation type="journal article" date="2021" name="Int. J. Syst. Evol. Microbiol.">
        <title>Actinocatenispora comari sp. nov., an endophytic actinomycete isolated from aerial parts of Comarum salesowianum.</title>
        <authorList>
            <person name="Oyunbileg N."/>
            <person name="Iizaka Y."/>
            <person name="Hamada M."/>
            <person name="Davaapurev B.O."/>
            <person name="Fukumoto A."/>
            <person name="Tsetseg B."/>
            <person name="Kato F."/>
            <person name="Tamura T."/>
            <person name="Batkhuu J."/>
            <person name="Anzai Y."/>
        </authorList>
    </citation>
    <scope>NUCLEOTIDE SEQUENCE [LARGE SCALE GENOMIC DNA]</scope>
    <source>
        <strain evidence="2">NUM-2625</strain>
    </source>
</reference>
<accession>A0A8J4AEJ9</accession>
<gene>
    <name evidence="1" type="ORF">NUM_51630</name>
</gene>